<keyword evidence="2" id="KW-0863">Zinc-finger</keyword>
<feature type="compositionally biased region" description="Acidic residues" evidence="4">
    <location>
        <begin position="314"/>
        <end position="330"/>
    </location>
</feature>
<accession>A0AAV6P5F4</accession>
<feature type="transmembrane region" description="Helical" evidence="5">
    <location>
        <begin position="164"/>
        <end position="189"/>
    </location>
</feature>
<evidence type="ECO:0000259" key="6">
    <source>
        <dbReference type="PROSITE" id="PS51292"/>
    </source>
</evidence>
<dbReference type="PROSITE" id="PS51292">
    <property type="entry name" value="ZF_RING_CH"/>
    <property type="match status" value="1"/>
</dbReference>
<dbReference type="PANTHER" id="PTHR23012">
    <property type="entry name" value="RING/FYVE/PHD ZINC FINGER DOMAIN-CONTAINING"/>
    <property type="match status" value="1"/>
</dbReference>
<dbReference type="CDD" id="cd16495">
    <property type="entry name" value="RING_CH-C4HC3_MARCH"/>
    <property type="match status" value="1"/>
</dbReference>
<dbReference type="GO" id="GO:0016020">
    <property type="term" value="C:membrane"/>
    <property type="evidence" value="ECO:0007669"/>
    <property type="project" value="TreeGrafter"/>
</dbReference>
<keyword evidence="1" id="KW-0479">Metal-binding</keyword>
<dbReference type="GO" id="GO:0008270">
    <property type="term" value="F:zinc ion binding"/>
    <property type="evidence" value="ECO:0007669"/>
    <property type="project" value="UniProtKB-KW"/>
</dbReference>
<dbReference type="InterPro" id="IPR011016">
    <property type="entry name" value="Znf_RING-CH"/>
</dbReference>
<dbReference type="GO" id="GO:0004842">
    <property type="term" value="F:ubiquitin-protein transferase activity"/>
    <property type="evidence" value="ECO:0007669"/>
    <property type="project" value="TreeGrafter"/>
</dbReference>
<comment type="caution">
    <text evidence="7">The sequence shown here is derived from an EMBL/GenBank/DDBJ whole genome shotgun (WGS) entry which is preliminary data.</text>
</comment>
<sequence length="344" mass="38503">MGEAILYVDDFRFETSYDVSRCRICHEEEFESALQLEAPCACSGTIKFAHRDCIQRWCTEKGSIVCEICLQNYEPGYTAPSKKPQLGDPGVSISDGAQIPRSEQEEAAEPASPPADDGASDSACSTTTDRGASYCKSVALTFTLVLLVRHFYDVIAVGAGDYPFTLATVLLLRASGIIFPMYVIIRGITTVQNSIRRSRYRYRYRDQDSDDDEDDDISRRGRRRRRRRRGGGGERSVLQRSSVDLQSIDSMDAQAQEVISRSPRVKASFRLGSEKHLVNTANKGTLSEQLISMKEESMAILKEYITKHNVPNDVPDELLEEASEDDDDETTEKPQVKSKKTKLT</sequence>
<keyword evidence="3" id="KW-0862">Zinc</keyword>
<evidence type="ECO:0000256" key="5">
    <source>
        <dbReference type="SAM" id="Phobius"/>
    </source>
</evidence>
<feature type="domain" description="RING-CH-type" evidence="6">
    <location>
        <begin position="14"/>
        <end position="76"/>
    </location>
</feature>
<feature type="compositionally biased region" description="Low complexity" evidence="4">
    <location>
        <begin position="114"/>
        <end position="123"/>
    </location>
</feature>
<feature type="region of interest" description="Disordered" evidence="4">
    <location>
        <begin position="80"/>
        <end position="124"/>
    </location>
</feature>
<evidence type="ECO:0000313" key="8">
    <source>
        <dbReference type="Proteomes" id="UP000685013"/>
    </source>
</evidence>
<feature type="region of interest" description="Disordered" evidence="4">
    <location>
        <begin position="309"/>
        <end position="344"/>
    </location>
</feature>
<dbReference type="GO" id="GO:0016567">
    <property type="term" value="P:protein ubiquitination"/>
    <property type="evidence" value="ECO:0007669"/>
    <property type="project" value="TreeGrafter"/>
</dbReference>
<proteinExistence type="predicted"/>
<dbReference type="PANTHER" id="PTHR23012:SF180">
    <property type="entry name" value="RING_FYVE_PHD ZINC FINGER SUPERFAMILY PROTEIN"/>
    <property type="match status" value="1"/>
</dbReference>
<feature type="non-terminal residue" evidence="7">
    <location>
        <position position="1"/>
    </location>
</feature>
<dbReference type="EMBL" id="JAGKQH010000001">
    <property type="protein sequence ID" value="KAG6606942.1"/>
    <property type="molecule type" value="Genomic_DNA"/>
</dbReference>
<dbReference type="Pfam" id="PF12906">
    <property type="entry name" value="RINGv"/>
    <property type="match status" value="1"/>
</dbReference>
<keyword evidence="5" id="KW-0472">Membrane</keyword>
<feature type="region of interest" description="Disordered" evidence="4">
    <location>
        <begin position="206"/>
        <end position="239"/>
    </location>
</feature>
<dbReference type="FunFam" id="3.30.40.10:FF:000318">
    <property type="entry name" value="E3 ubiquitin-protein ligase MARCH4"/>
    <property type="match status" value="1"/>
</dbReference>
<keyword evidence="5" id="KW-0812">Transmembrane</keyword>
<feature type="compositionally biased region" description="Basic residues" evidence="4">
    <location>
        <begin position="220"/>
        <end position="230"/>
    </location>
</feature>
<dbReference type="InterPro" id="IPR033275">
    <property type="entry name" value="MARCH-like"/>
</dbReference>
<keyword evidence="5" id="KW-1133">Transmembrane helix</keyword>
<dbReference type="Proteomes" id="UP000685013">
    <property type="component" value="Chromosome 1"/>
</dbReference>
<gene>
    <name evidence="7" type="primary">SUD1</name>
    <name evidence="7" type="ORF">SDJN03_00284</name>
</gene>
<reference evidence="7 8" key="1">
    <citation type="journal article" date="2021" name="Hortic Res">
        <title>The domestication of Cucurbita argyrosperma as revealed by the genome of its wild relative.</title>
        <authorList>
            <person name="Barrera-Redondo J."/>
            <person name="Sanchez-de la Vega G."/>
            <person name="Aguirre-Liguori J.A."/>
            <person name="Castellanos-Morales G."/>
            <person name="Gutierrez-Guerrero Y.T."/>
            <person name="Aguirre-Dugua X."/>
            <person name="Aguirre-Planter E."/>
            <person name="Tenaillon M.I."/>
            <person name="Lira-Saade R."/>
            <person name="Eguiarte L.E."/>
        </authorList>
    </citation>
    <scope>NUCLEOTIDE SEQUENCE [LARGE SCALE GENOMIC DNA]</scope>
    <source>
        <strain evidence="7">JBR-2021</strain>
    </source>
</reference>
<protein>
    <submittedName>
        <fullName evidence="7">E3 ubiquitin ligase SUD1</fullName>
    </submittedName>
</protein>
<evidence type="ECO:0000256" key="1">
    <source>
        <dbReference type="ARBA" id="ARBA00022723"/>
    </source>
</evidence>
<feature type="transmembrane region" description="Helical" evidence="5">
    <location>
        <begin position="134"/>
        <end position="152"/>
    </location>
</feature>
<evidence type="ECO:0000313" key="7">
    <source>
        <dbReference type="EMBL" id="KAG6606942.1"/>
    </source>
</evidence>
<evidence type="ECO:0000256" key="3">
    <source>
        <dbReference type="ARBA" id="ARBA00022833"/>
    </source>
</evidence>
<dbReference type="AlphaFoldDB" id="A0AAV6P5F4"/>
<dbReference type="InterPro" id="IPR022143">
    <property type="entry name" value="DUF3675"/>
</dbReference>
<organism evidence="7 8">
    <name type="scientific">Cucurbita argyrosperma subsp. sororia</name>
    <dbReference type="NCBI Taxonomy" id="37648"/>
    <lineage>
        <taxon>Eukaryota</taxon>
        <taxon>Viridiplantae</taxon>
        <taxon>Streptophyta</taxon>
        <taxon>Embryophyta</taxon>
        <taxon>Tracheophyta</taxon>
        <taxon>Spermatophyta</taxon>
        <taxon>Magnoliopsida</taxon>
        <taxon>eudicotyledons</taxon>
        <taxon>Gunneridae</taxon>
        <taxon>Pentapetalae</taxon>
        <taxon>rosids</taxon>
        <taxon>fabids</taxon>
        <taxon>Cucurbitales</taxon>
        <taxon>Cucurbitaceae</taxon>
        <taxon>Cucurbiteae</taxon>
        <taxon>Cucurbita</taxon>
    </lineage>
</organism>
<keyword evidence="8" id="KW-1185">Reference proteome</keyword>
<dbReference type="Pfam" id="PF12428">
    <property type="entry name" value="DUF3675"/>
    <property type="match status" value="1"/>
</dbReference>
<dbReference type="SMART" id="SM00744">
    <property type="entry name" value="RINGv"/>
    <property type="match status" value="1"/>
</dbReference>
<evidence type="ECO:0000256" key="2">
    <source>
        <dbReference type="ARBA" id="ARBA00022771"/>
    </source>
</evidence>
<name>A0AAV6P5F4_9ROSI</name>
<evidence type="ECO:0000256" key="4">
    <source>
        <dbReference type="SAM" id="MobiDB-lite"/>
    </source>
</evidence>